<dbReference type="AlphaFoldDB" id="A0A5N6D665"/>
<proteinExistence type="predicted"/>
<dbReference type="VEuPathDB" id="FungiDB:BDV34DRAFT_35512"/>
<gene>
    <name evidence="1" type="ORF">BDV34DRAFT_35512</name>
</gene>
<dbReference type="EMBL" id="ML735070">
    <property type="protein sequence ID" value="KAB8199580.1"/>
    <property type="molecule type" value="Genomic_DNA"/>
</dbReference>
<accession>A0A5N6D665</accession>
<name>A0A5N6D665_ASPPA</name>
<protein>
    <submittedName>
        <fullName evidence="1">Uncharacterized protein</fullName>
    </submittedName>
</protein>
<keyword evidence="2" id="KW-1185">Reference proteome</keyword>
<organism evidence="1 2">
    <name type="scientific">Aspergillus parasiticus</name>
    <dbReference type="NCBI Taxonomy" id="5067"/>
    <lineage>
        <taxon>Eukaryota</taxon>
        <taxon>Fungi</taxon>
        <taxon>Dikarya</taxon>
        <taxon>Ascomycota</taxon>
        <taxon>Pezizomycotina</taxon>
        <taxon>Eurotiomycetes</taxon>
        <taxon>Eurotiomycetidae</taxon>
        <taxon>Eurotiales</taxon>
        <taxon>Aspergillaceae</taxon>
        <taxon>Aspergillus</taxon>
        <taxon>Aspergillus subgen. Circumdati</taxon>
    </lineage>
</organism>
<evidence type="ECO:0000313" key="1">
    <source>
        <dbReference type="EMBL" id="KAB8199580.1"/>
    </source>
</evidence>
<reference evidence="1 2" key="1">
    <citation type="submission" date="2019-04" db="EMBL/GenBank/DDBJ databases">
        <title>Fungal friends and foes A comparative genomics study of 23 Aspergillus species from section Flavi.</title>
        <authorList>
            <consortium name="DOE Joint Genome Institute"/>
            <person name="Kjaerbolling I."/>
            <person name="Vesth T.C."/>
            <person name="Frisvad J.C."/>
            <person name="Nybo J.L."/>
            <person name="Theobald S."/>
            <person name="Kildgaard S."/>
            <person name="Petersen T.I."/>
            <person name="Kuo A."/>
            <person name="Sato A."/>
            <person name="Lyhne E.K."/>
            <person name="Kogle M.E."/>
            <person name="Wiebenga A."/>
            <person name="Kun R.S."/>
            <person name="Lubbers R.J."/>
            <person name="Makela M.R."/>
            <person name="Barry K."/>
            <person name="Chovatia M."/>
            <person name="Clum A."/>
            <person name="Daum C."/>
            <person name="Haridas S."/>
            <person name="He G."/>
            <person name="LaButti K."/>
            <person name="Lipzen A."/>
            <person name="Mondo S."/>
            <person name="Pangilinan J."/>
            <person name="Riley R."/>
            <person name="Salamov A."/>
            <person name="Simmons B.A."/>
            <person name="Magnuson J.K."/>
            <person name="Henrissat B."/>
            <person name="Mortensen U.H."/>
            <person name="Larsen T.O."/>
            <person name="De vries R.P."/>
            <person name="Grigoriev I.V."/>
            <person name="Machida M."/>
            <person name="Baker S.E."/>
            <person name="Andersen M.R."/>
        </authorList>
    </citation>
    <scope>NUCLEOTIDE SEQUENCE [LARGE SCALE GENOMIC DNA]</scope>
    <source>
        <strain evidence="1 2">CBS 117618</strain>
    </source>
</reference>
<dbReference type="Proteomes" id="UP000326532">
    <property type="component" value="Unassembled WGS sequence"/>
</dbReference>
<sequence>MARVLSTCRLRLDDQFRVMGIFARRYLYFCRIDCPGVVAIMFTWIELGCLVTAIHFIDNILEGRNNVIMSIFQNVYSPSV</sequence>
<evidence type="ECO:0000313" key="2">
    <source>
        <dbReference type="Proteomes" id="UP000326532"/>
    </source>
</evidence>